<evidence type="ECO:0000313" key="3">
    <source>
        <dbReference type="Proteomes" id="UP000747399"/>
    </source>
</evidence>
<dbReference type="AlphaFoldDB" id="A0A8J4F1N8"/>
<gene>
    <name evidence="2" type="ORF">Vafri_11716</name>
</gene>
<evidence type="ECO:0000256" key="1">
    <source>
        <dbReference type="SAM" id="MobiDB-lite"/>
    </source>
</evidence>
<sequence length="105" mass="10709">MTPPPVAWAAPPMVSHSEVLLRHHATAPAAAAALAPPSSPPPPPPPPSPAAMSRFVVPVVRSPALSVTIWVVQQEGSAPDPLSAVEVTDARPVPSPGPNVRPFCA</sequence>
<protein>
    <submittedName>
        <fullName evidence="2">Uncharacterized protein</fullName>
    </submittedName>
</protein>
<keyword evidence="3" id="KW-1185">Reference proteome</keyword>
<comment type="caution">
    <text evidence="2">The sequence shown here is derived from an EMBL/GenBank/DDBJ whole genome shotgun (WGS) entry which is preliminary data.</text>
</comment>
<dbReference type="EMBL" id="BNCO01000024">
    <property type="protein sequence ID" value="GIL56335.1"/>
    <property type="molecule type" value="Genomic_DNA"/>
</dbReference>
<feature type="region of interest" description="Disordered" evidence="1">
    <location>
        <begin position="28"/>
        <end position="51"/>
    </location>
</feature>
<reference evidence="2" key="1">
    <citation type="journal article" date="2021" name="Proc. Natl. Acad. Sci. U.S.A.">
        <title>Three genomes in the algal genus Volvox reveal the fate of a haploid sex-determining region after a transition to homothallism.</title>
        <authorList>
            <person name="Yamamoto K."/>
            <person name="Hamaji T."/>
            <person name="Kawai-Toyooka H."/>
            <person name="Matsuzaki R."/>
            <person name="Takahashi F."/>
            <person name="Nishimura Y."/>
            <person name="Kawachi M."/>
            <person name="Noguchi H."/>
            <person name="Minakuchi Y."/>
            <person name="Umen J.G."/>
            <person name="Toyoda A."/>
            <person name="Nozaki H."/>
        </authorList>
    </citation>
    <scope>NUCLEOTIDE SEQUENCE</scope>
    <source>
        <strain evidence="2">NIES-3780</strain>
    </source>
</reference>
<accession>A0A8J4F1N8</accession>
<feature type="compositionally biased region" description="Pro residues" evidence="1">
    <location>
        <begin position="37"/>
        <end position="49"/>
    </location>
</feature>
<proteinExistence type="predicted"/>
<dbReference type="Proteomes" id="UP000747399">
    <property type="component" value="Unassembled WGS sequence"/>
</dbReference>
<evidence type="ECO:0000313" key="2">
    <source>
        <dbReference type="EMBL" id="GIL56335.1"/>
    </source>
</evidence>
<organism evidence="2 3">
    <name type="scientific">Volvox africanus</name>
    <dbReference type="NCBI Taxonomy" id="51714"/>
    <lineage>
        <taxon>Eukaryota</taxon>
        <taxon>Viridiplantae</taxon>
        <taxon>Chlorophyta</taxon>
        <taxon>core chlorophytes</taxon>
        <taxon>Chlorophyceae</taxon>
        <taxon>CS clade</taxon>
        <taxon>Chlamydomonadales</taxon>
        <taxon>Volvocaceae</taxon>
        <taxon>Volvox</taxon>
    </lineage>
</organism>
<name>A0A8J4F1N8_9CHLO</name>